<dbReference type="GO" id="GO:0005634">
    <property type="term" value="C:nucleus"/>
    <property type="evidence" value="ECO:0007669"/>
    <property type="project" value="UniProtKB-SubCell"/>
</dbReference>
<dbReference type="EMBL" id="JARJCM010000363">
    <property type="protein sequence ID" value="KAJ7018049.1"/>
    <property type="molecule type" value="Genomic_DNA"/>
</dbReference>
<evidence type="ECO:0000256" key="5">
    <source>
        <dbReference type="ARBA" id="ARBA00015162"/>
    </source>
</evidence>
<dbReference type="PANTHER" id="PTHR41391">
    <property type="entry name" value="RESTRICTION OF TELOMERE CAPPING PROTEIN 4"/>
    <property type="match status" value="1"/>
</dbReference>
<evidence type="ECO:0000259" key="8">
    <source>
        <dbReference type="SMART" id="SM01312"/>
    </source>
</evidence>
<reference evidence="9" key="1">
    <citation type="submission" date="2023-03" db="EMBL/GenBank/DDBJ databases">
        <title>Massive genome expansion in bonnet fungi (Mycena s.s.) driven by repeated elements and novel gene families across ecological guilds.</title>
        <authorList>
            <consortium name="Lawrence Berkeley National Laboratory"/>
            <person name="Harder C.B."/>
            <person name="Miyauchi S."/>
            <person name="Viragh M."/>
            <person name="Kuo A."/>
            <person name="Thoen E."/>
            <person name="Andreopoulos B."/>
            <person name="Lu D."/>
            <person name="Skrede I."/>
            <person name="Drula E."/>
            <person name="Henrissat B."/>
            <person name="Morin E."/>
            <person name="Kohler A."/>
            <person name="Barry K."/>
            <person name="LaButti K."/>
            <person name="Morin E."/>
            <person name="Salamov A."/>
            <person name="Lipzen A."/>
            <person name="Mereny Z."/>
            <person name="Hegedus B."/>
            <person name="Baldrian P."/>
            <person name="Stursova M."/>
            <person name="Weitz H."/>
            <person name="Taylor A."/>
            <person name="Grigoriev I.V."/>
            <person name="Nagy L.G."/>
            <person name="Martin F."/>
            <person name="Kauserud H."/>
        </authorList>
    </citation>
    <scope>NUCLEOTIDE SEQUENCE</scope>
    <source>
        <strain evidence="9">CBHHK200</strain>
    </source>
</reference>
<evidence type="ECO:0000256" key="7">
    <source>
        <dbReference type="ARBA" id="ARBA00023242"/>
    </source>
</evidence>
<evidence type="ECO:0000256" key="1">
    <source>
        <dbReference type="ARBA" id="ARBA00002738"/>
    </source>
</evidence>
<evidence type="ECO:0000256" key="2">
    <source>
        <dbReference type="ARBA" id="ARBA00004123"/>
    </source>
</evidence>
<accession>A0AAD6RYW5</accession>
<proteinExistence type="inferred from homology"/>
<evidence type="ECO:0000313" key="10">
    <source>
        <dbReference type="Proteomes" id="UP001218188"/>
    </source>
</evidence>
<dbReference type="SMART" id="SM01312">
    <property type="entry name" value="RTC4"/>
    <property type="match status" value="1"/>
</dbReference>
<evidence type="ECO:0000313" key="9">
    <source>
        <dbReference type="EMBL" id="KAJ7018049.1"/>
    </source>
</evidence>
<feature type="non-terminal residue" evidence="9">
    <location>
        <position position="1"/>
    </location>
</feature>
<dbReference type="PANTHER" id="PTHR41391:SF1">
    <property type="entry name" value="RESTRICTION OF TELOMERE CAPPING PROTEIN 4"/>
    <property type="match status" value="1"/>
</dbReference>
<comment type="caution">
    <text evidence="9">The sequence shown here is derived from an EMBL/GenBank/DDBJ whole genome shotgun (WGS) entry which is preliminary data.</text>
</comment>
<sequence length="281" mass="31117">FLSPGTDPSTLCPYCDCTLPAELSPKLIQLLAVMVSRSEPDPRPANPLGRKAPMTVYAVLCHRHIFESEMMLEAIVGGWPTSIVWEELPTRVRAMKDDLEKILEDAGPPIIYKGQESRVLEPTAELSGPRMRCIFWRELLKLFKTIGLRGVSSTAGQITLFKKFQPGYYGELGYIVIHQTLYSLFPPTSIDSDLIGPLSPRDFIAYILVPEVGMRLILDDMSLDAEADGSQQVAADVMRASASYGVEMFPEEDRKSSTEEDLEGLFFGEHGGELGLESGEL</sequence>
<comment type="subcellular location">
    <subcellularLocation>
        <location evidence="3">Cytoplasm</location>
    </subcellularLocation>
    <subcellularLocation>
        <location evidence="2">Nucleus</location>
    </subcellularLocation>
</comment>
<feature type="domain" description="Restriction of telomere capping protein 4 C-terminal" evidence="8">
    <location>
        <begin position="102"/>
        <end position="251"/>
    </location>
</feature>
<evidence type="ECO:0000256" key="6">
    <source>
        <dbReference type="ARBA" id="ARBA00022490"/>
    </source>
</evidence>
<evidence type="ECO:0000256" key="3">
    <source>
        <dbReference type="ARBA" id="ARBA00004496"/>
    </source>
</evidence>
<organism evidence="9 10">
    <name type="scientific">Mycena alexandri</name>
    <dbReference type="NCBI Taxonomy" id="1745969"/>
    <lineage>
        <taxon>Eukaryota</taxon>
        <taxon>Fungi</taxon>
        <taxon>Dikarya</taxon>
        <taxon>Basidiomycota</taxon>
        <taxon>Agaricomycotina</taxon>
        <taxon>Agaricomycetes</taxon>
        <taxon>Agaricomycetidae</taxon>
        <taxon>Agaricales</taxon>
        <taxon>Marasmiineae</taxon>
        <taxon>Mycenaceae</taxon>
        <taxon>Mycena</taxon>
    </lineage>
</organism>
<protein>
    <recommendedName>
        <fullName evidence="5">Restriction of telomere capping protein 4</fullName>
    </recommendedName>
</protein>
<dbReference type="Proteomes" id="UP001218188">
    <property type="component" value="Unassembled WGS sequence"/>
</dbReference>
<keyword evidence="10" id="KW-1185">Reference proteome</keyword>
<keyword evidence="6" id="KW-0963">Cytoplasm</keyword>
<dbReference type="InterPro" id="IPR028094">
    <property type="entry name" value="RTC4_C"/>
</dbReference>
<gene>
    <name evidence="9" type="ORF">C8F04DRAFT_978036</name>
</gene>
<dbReference type="InterPro" id="IPR039024">
    <property type="entry name" value="RTC4"/>
</dbReference>
<name>A0AAD6RYW5_9AGAR</name>
<comment type="similarity">
    <text evidence="4">Belongs to the RTC4 family.</text>
</comment>
<keyword evidence="7" id="KW-0539">Nucleus</keyword>
<dbReference type="GO" id="GO:0005737">
    <property type="term" value="C:cytoplasm"/>
    <property type="evidence" value="ECO:0007669"/>
    <property type="project" value="UniProtKB-SubCell"/>
</dbReference>
<dbReference type="Pfam" id="PF14474">
    <property type="entry name" value="RTC4"/>
    <property type="match status" value="1"/>
</dbReference>
<evidence type="ECO:0000256" key="4">
    <source>
        <dbReference type="ARBA" id="ARBA00009461"/>
    </source>
</evidence>
<dbReference type="AlphaFoldDB" id="A0AAD6RYW5"/>
<comment type="function">
    <text evidence="1">May be involved in a process influencing telomere capping.</text>
</comment>